<gene>
    <name evidence="5" type="ORF">DQG23_22120</name>
</gene>
<evidence type="ECO:0000313" key="6">
    <source>
        <dbReference type="Proteomes" id="UP000250369"/>
    </source>
</evidence>
<name>A0A329MIV3_9BACL</name>
<dbReference type="InterPro" id="IPR050642">
    <property type="entry name" value="PDH_E1_Alpha_Subunit"/>
</dbReference>
<dbReference type="CDD" id="cd02000">
    <property type="entry name" value="TPP_E1_PDC_ADC_BCADC"/>
    <property type="match status" value="1"/>
</dbReference>
<comment type="caution">
    <text evidence="5">The sequence shown here is derived from an EMBL/GenBank/DDBJ whole genome shotgun (WGS) entry which is preliminary data.</text>
</comment>
<keyword evidence="6" id="KW-1185">Reference proteome</keyword>
<evidence type="ECO:0000259" key="4">
    <source>
        <dbReference type="Pfam" id="PF00676"/>
    </source>
</evidence>
<organism evidence="5 6">
    <name type="scientific">Paenibacillus contaminans</name>
    <dbReference type="NCBI Taxonomy" id="450362"/>
    <lineage>
        <taxon>Bacteria</taxon>
        <taxon>Bacillati</taxon>
        <taxon>Bacillota</taxon>
        <taxon>Bacilli</taxon>
        <taxon>Bacillales</taxon>
        <taxon>Paenibacillaceae</taxon>
        <taxon>Paenibacillus</taxon>
    </lineage>
</organism>
<sequence>MVTIRNFEEMAIELYKEGLIGGSYHSYIGQEAVAAGVCSALRIDDYITTTYRGRGQHLAKGADPYKLFAELLGREDGYCKGKGGPMHITDMTTGILGANGIVGAGIPIAAGAALSAKMHKTDRVAVAFFGDGAMNQGVASETLNMASLWDLPVVFVCENNLYSEMTPFHRSVKNKDLVERADAFRLPGVIVDGNDAEAVYEVASTAVERARRGGGPTLIEAKTYRLQGHMYGDSEMYRTKEEVANWRKMDPIVRLKQKLLEQGLATEALLAEIEEQAIARLKQAEQSARLSNEPDKEQILLDVF</sequence>
<dbReference type="GO" id="GO:0004739">
    <property type="term" value="F:pyruvate dehydrogenase (acetyl-transferring) activity"/>
    <property type="evidence" value="ECO:0007669"/>
    <property type="project" value="TreeGrafter"/>
</dbReference>
<dbReference type="EMBL" id="QMFB01000013">
    <property type="protein sequence ID" value="RAV19286.1"/>
    <property type="molecule type" value="Genomic_DNA"/>
</dbReference>
<dbReference type="Pfam" id="PF00676">
    <property type="entry name" value="E1_dh"/>
    <property type="match status" value="1"/>
</dbReference>
<dbReference type="SUPFAM" id="SSF52518">
    <property type="entry name" value="Thiamin diphosphate-binding fold (THDP-binding)"/>
    <property type="match status" value="1"/>
</dbReference>
<keyword evidence="2" id="KW-0560">Oxidoreductase</keyword>
<evidence type="ECO:0000256" key="1">
    <source>
        <dbReference type="ARBA" id="ARBA00001964"/>
    </source>
</evidence>
<dbReference type="OrthoDB" id="9766715at2"/>
<dbReference type="AlphaFoldDB" id="A0A329MIV3"/>
<dbReference type="Proteomes" id="UP000250369">
    <property type="component" value="Unassembled WGS sequence"/>
</dbReference>
<dbReference type="InterPro" id="IPR029061">
    <property type="entry name" value="THDP-binding"/>
</dbReference>
<proteinExistence type="predicted"/>
<dbReference type="InterPro" id="IPR001017">
    <property type="entry name" value="DH_E1"/>
</dbReference>
<dbReference type="GO" id="GO:0006086">
    <property type="term" value="P:pyruvate decarboxylation to acetyl-CoA"/>
    <property type="evidence" value="ECO:0007669"/>
    <property type="project" value="TreeGrafter"/>
</dbReference>
<keyword evidence="5" id="KW-0670">Pyruvate</keyword>
<reference evidence="5 6" key="1">
    <citation type="journal article" date="2009" name="Int. J. Syst. Evol. Microbiol.">
        <title>Paenibacillus contaminans sp. nov., isolated from a contaminated laboratory plate.</title>
        <authorList>
            <person name="Chou J.H."/>
            <person name="Lee J.H."/>
            <person name="Lin M.C."/>
            <person name="Chang P.S."/>
            <person name="Arun A.B."/>
            <person name="Young C.C."/>
            <person name="Chen W.M."/>
        </authorList>
    </citation>
    <scope>NUCLEOTIDE SEQUENCE [LARGE SCALE GENOMIC DNA]</scope>
    <source>
        <strain evidence="5 6">CKOBP-6</strain>
    </source>
</reference>
<comment type="cofactor">
    <cofactor evidence="1">
        <name>thiamine diphosphate</name>
        <dbReference type="ChEBI" id="CHEBI:58937"/>
    </cofactor>
</comment>
<keyword evidence="3" id="KW-0786">Thiamine pyrophosphate</keyword>
<evidence type="ECO:0000256" key="2">
    <source>
        <dbReference type="ARBA" id="ARBA00023002"/>
    </source>
</evidence>
<dbReference type="Gene3D" id="3.40.50.970">
    <property type="match status" value="1"/>
</dbReference>
<accession>A0A329MIV3</accession>
<dbReference type="PANTHER" id="PTHR11516">
    <property type="entry name" value="PYRUVATE DEHYDROGENASE E1 COMPONENT, ALPHA SUBUNIT BACTERIAL AND ORGANELLAR"/>
    <property type="match status" value="1"/>
</dbReference>
<evidence type="ECO:0000256" key="3">
    <source>
        <dbReference type="ARBA" id="ARBA00023052"/>
    </source>
</evidence>
<feature type="domain" description="Dehydrogenase E1 component" evidence="4">
    <location>
        <begin position="1"/>
        <end position="294"/>
    </location>
</feature>
<dbReference type="PANTHER" id="PTHR11516:SF60">
    <property type="entry name" value="PYRUVATE DEHYDROGENASE E1 COMPONENT SUBUNIT ALPHA"/>
    <property type="match status" value="1"/>
</dbReference>
<evidence type="ECO:0000313" key="5">
    <source>
        <dbReference type="EMBL" id="RAV19286.1"/>
    </source>
</evidence>
<protein>
    <submittedName>
        <fullName evidence="5">Pyruvate dehydrogenase (Acetyl-transferring) E1 component subunit alpha</fullName>
    </submittedName>
</protein>